<evidence type="ECO:0000256" key="1">
    <source>
        <dbReference type="SAM" id="Phobius"/>
    </source>
</evidence>
<name>A0A1A9WQR4_9MUSC</name>
<protein>
    <submittedName>
        <fullName evidence="2">Uncharacterized protein</fullName>
    </submittedName>
</protein>
<evidence type="ECO:0000313" key="2">
    <source>
        <dbReference type="EnsemblMetazoa" id="GBRI028490-PA"/>
    </source>
</evidence>
<accession>A0A1A9WQR4</accession>
<keyword evidence="3" id="KW-1185">Reference proteome</keyword>
<keyword evidence="1" id="KW-0472">Membrane</keyword>
<dbReference type="EnsemblMetazoa" id="GBRI028490-RA">
    <property type="protein sequence ID" value="GBRI028490-PA"/>
    <property type="gene ID" value="GBRI028490"/>
</dbReference>
<dbReference type="VEuPathDB" id="VectorBase:GBRI028490"/>
<keyword evidence="1" id="KW-0812">Transmembrane</keyword>
<organism evidence="2 3">
    <name type="scientific">Glossina brevipalpis</name>
    <dbReference type="NCBI Taxonomy" id="37001"/>
    <lineage>
        <taxon>Eukaryota</taxon>
        <taxon>Metazoa</taxon>
        <taxon>Ecdysozoa</taxon>
        <taxon>Arthropoda</taxon>
        <taxon>Hexapoda</taxon>
        <taxon>Insecta</taxon>
        <taxon>Pterygota</taxon>
        <taxon>Neoptera</taxon>
        <taxon>Endopterygota</taxon>
        <taxon>Diptera</taxon>
        <taxon>Brachycera</taxon>
        <taxon>Muscomorpha</taxon>
        <taxon>Hippoboscoidea</taxon>
        <taxon>Glossinidae</taxon>
        <taxon>Glossina</taxon>
    </lineage>
</organism>
<dbReference type="AlphaFoldDB" id="A0A1A9WQR4"/>
<sequence length="142" mass="15813">MSVMPLSIKLSSISREAGLLSFLNTSENEDNYGKEIIFTLLQNKSESLCIGSVGCQQPPGYMLVNIDRTMNIYMCGFVIFTNLEPSIGLFMIMVKDCTEFIVRLDGNCTLYDSTLLSNDSILELEYIKNMYCLLESCAASGL</sequence>
<dbReference type="Proteomes" id="UP000091820">
    <property type="component" value="Unassembled WGS sequence"/>
</dbReference>
<evidence type="ECO:0000313" key="3">
    <source>
        <dbReference type="Proteomes" id="UP000091820"/>
    </source>
</evidence>
<keyword evidence="1" id="KW-1133">Transmembrane helix</keyword>
<proteinExistence type="predicted"/>
<reference evidence="3" key="1">
    <citation type="submission" date="2014-03" db="EMBL/GenBank/DDBJ databases">
        <authorList>
            <person name="Aksoy S."/>
            <person name="Warren W."/>
            <person name="Wilson R.K."/>
        </authorList>
    </citation>
    <scope>NUCLEOTIDE SEQUENCE [LARGE SCALE GENOMIC DNA]</scope>
    <source>
        <strain evidence="3">IAEA</strain>
    </source>
</reference>
<feature type="transmembrane region" description="Helical" evidence="1">
    <location>
        <begin position="72"/>
        <end position="94"/>
    </location>
</feature>
<reference evidence="2" key="2">
    <citation type="submission" date="2020-05" db="UniProtKB">
        <authorList>
            <consortium name="EnsemblMetazoa"/>
        </authorList>
    </citation>
    <scope>IDENTIFICATION</scope>
    <source>
        <strain evidence="2">IAEA</strain>
    </source>
</reference>